<organism evidence="1 2">
    <name type="scientific">Dorea longicatena</name>
    <dbReference type="NCBI Taxonomy" id="88431"/>
    <lineage>
        <taxon>Bacteria</taxon>
        <taxon>Bacillati</taxon>
        <taxon>Bacillota</taxon>
        <taxon>Clostridia</taxon>
        <taxon>Lachnospirales</taxon>
        <taxon>Lachnospiraceae</taxon>
        <taxon>Dorea</taxon>
    </lineage>
</organism>
<reference evidence="1 2" key="1">
    <citation type="submission" date="2018-08" db="EMBL/GenBank/DDBJ databases">
        <title>A genome reference for cultivated species of the human gut microbiota.</title>
        <authorList>
            <person name="Zou Y."/>
            <person name="Xue W."/>
            <person name="Luo G."/>
        </authorList>
    </citation>
    <scope>NUCLEOTIDE SEQUENCE [LARGE SCALE GENOMIC DNA]</scope>
    <source>
        <strain evidence="1 2">AM22-22</strain>
    </source>
</reference>
<protein>
    <recommendedName>
        <fullName evidence="3">ApeA N-terminal domain-containing protein</fullName>
    </recommendedName>
</protein>
<dbReference type="EMBL" id="QRIC01000022">
    <property type="protein sequence ID" value="RHG24690.1"/>
    <property type="molecule type" value="Genomic_DNA"/>
</dbReference>
<proteinExistence type="predicted"/>
<comment type="caution">
    <text evidence="1">The sequence shown here is derived from an EMBL/GenBank/DDBJ whole genome shotgun (WGS) entry which is preliminary data.</text>
</comment>
<evidence type="ECO:0000313" key="1">
    <source>
        <dbReference type="EMBL" id="RHG24690.1"/>
    </source>
</evidence>
<sequence length="324" mass="38419">MLNKIKITFLHKTFCRNNMKSFSSEIQGRKINFCFDGEILELIVYSDNEYDELESFCLELDSMMYLYLGSFPEIKSIEYNGELKDITKLANRFSTDSYFNRTTMTLCDITSETVNEETYIAFKNDVLQIPFYSMQYLVSSKYKVVMPAHRLTLMTHVVEGVVDIEREKRSEINIELKEKYNVEKGRSLGQYFIHASVVTDPFIQADNIYNADILKLLECNEYTFLQTIKDTRNWYSHMWKEDDKDKIKKIGDGTMMLIYFEILYCVVRLYLIRNVLRLDIESGFISEYLYVLHDWIVDVKKLGEKFKSNTYIMKEIAERMAEEE</sequence>
<keyword evidence="2" id="KW-1185">Reference proteome</keyword>
<gene>
    <name evidence="1" type="ORF">DW265_09990</name>
</gene>
<dbReference type="RefSeq" id="WP_118225182.1">
    <property type="nucleotide sequence ID" value="NZ_QRIC01000022.1"/>
</dbReference>
<evidence type="ECO:0008006" key="3">
    <source>
        <dbReference type="Google" id="ProtNLM"/>
    </source>
</evidence>
<name>A0A414STB6_9FIRM</name>
<dbReference type="AlphaFoldDB" id="A0A414STB6"/>
<evidence type="ECO:0000313" key="2">
    <source>
        <dbReference type="Proteomes" id="UP000284095"/>
    </source>
</evidence>
<dbReference type="Proteomes" id="UP000284095">
    <property type="component" value="Unassembled WGS sequence"/>
</dbReference>
<accession>A0A414STB6</accession>